<feature type="compositionally biased region" description="Low complexity" evidence="2">
    <location>
        <begin position="1"/>
        <end position="19"/>
    </location>
</feature>
<sequence>MDTSQPHIPSSSSRPSQSRRSSKGSHRPPTMTLEIEESTAALQLNSPSTQAVDMQRSPKQDNIAYETTSTSSGKRSSDYLREPPVGVTQQEIASKRPRRDSRPQIASVQPFTAVEPSPASPTFSTTSQFSSEVVPFRTRLGRRRAHSMPDLPTGGRQFKKTQHSSQFLTWQQQSTLTETTLAYGREIATPILTRRRNAIAGPSTTRLTHVYPPAPLPPITQTTLHELELSEILKNVQLRHDIVHDPNLQFRPNYDGERGMQKRLAADKYWRSLGREIERIIIRASNHGKPSKLPGMFTGMRNILAGLLPAEDRASVSQVLDPALLEQQLRHHCVDFTALADYLGNVMRKHCAPMRDTPIDNMVKHFSQAKTSVQYVQGLQMVFELLEAMKLDVANHQLRLLRGHLLESVVDVERRYWADRVERGRCDVVKVVEWVREGAEKIPKTTKGNLDWITGFVRSFADLLPIGAATAKTAPNGGNAWTLEKFPQTLAFDYERVWKLREDLRDVVSVTLCLLLFRQLVGAQNASKITEEVVASLKHELWVILAVGPSEGRWARTASAVALQIAKRAVEFREGKTEAHPSTSEVTVAENWIKKNVLYESNKPSDIYKMVERRILDSTFVTVAAQIKSAYTTGTKTKDAVVAEAKVTDAVLSSNVKTELVCFAERITKIAGFHWGVEFTYWAFSVGLCLIYWFGRVERVQGTIQSDKDITGVIYFYHAKR</sequence>
<gene>
    <name evidence="4" type="ORF">G7K_2619-t1</name>
</gene>
<evidence type="ECO:0000256" key="2">
    <source>
        <dbReference type="SAM" id="MobiDB-lite"/>
    </source>
</evidence>
<reference evidence="4 5" key="2">
    <citation type="journal article" date="2014" name="J. Gen. Appl. Microbiol.">
        <title>The early diverging ascomycetous budding yeast Saitoella complicata has three histone deacetylases belonging to the Clr6, Hos2, and Rpd3 lineages.</title>
        <authorList>
            <person name="Nishida H."/>
            <person name="Matsumoto T."/>
            <person name="Kondo S."/>
            <person name="Hamamoto M."/>
            <person name="Yoshikawa H."/>
        </authorList>
    </citation>
    <scope>NUCLEOTIDE SEQUENCE [LARGE SCALE GENOMIC DNA]</scope>
    <source>
        <strain evidence="4 5">NRRL Y-17804</strain>
    </source>
</reference>
<feature type="transmembrane region" description="Helical" evidence="3">
    <location>
        <begin position="672"/>
        <end position="694"/>
    </location>
</feature>
<keyword evidence="5" id="KW-1185">Reference proteome</keyword>
<evidence type="ECO:0008006" key="6">
    <source>
        <dbReference type="Google" id="ProtNLM"/>
    </source>
</evidence>
<dbReference type="Pfam" id="PF05794">
    <property type="entry name" value="Tcp11"/>
    <property type="match status" value="1"/>
</dbReference>
<proteinExistence type="inferred from homology"/>
<evidence type="ECO:0000313" key="4">
    <source>
        <dbReference type="EMBL" id="GAO48446.1"/>
    </source>
</evidence>
<dbReference type="AlphaFoldDB" id="A0A0E9NFI4"/>
<evidence type="ECO:0000313" key="5">
    <source>
        <dbReference type="Proteomes" id="UP000033140"/>
    </source>
</evidence>
<accession>A0A0E9NFI4</accession>
<keyword evidence="3" id="KW-0812">Transmembrane</keyword>
<dbReference type="OMA" id="FINAVRM"/>
<reference evidence="4 5" key="3">
    <citation type="journal article" date="2015" name="Genome Announc.">
        <title>Draft Genome Sequence of the Archiascomycetous Yeast Saitoella complicata.</title>
        <authorList>
            <person name="Yamauchi K."/>
            <person name="Kondo S."/>
            <person name="Hamamoto M."/>
            <person name="Takahashi Y."/>
            <person name="Ogura Y."/>
            <person name="Hayashi T."/>
            <person name="Nishida H."/>
        </authorList>
    </citation>
    <scope>NUCLEOTIDE SEQUENCE [LARGE SCALE GENOMIC DNA]</scope>
    <source>
        <strain evidence="4 5">NRRL Y-17804</strain>
    </source>
</reference>
<dbReference type="GO" id="GO:0010737">
    <property type="term" value="P:protein kinase A signaling"/>
    <property type="evidence" value="ECO:0007669"/>
    <property type="project" value="TreeGrafter"/>
</dbReference>
<dbReference type="PANTHER" id="PTHR12832:SF11">
    <property type="entry name" value="LD23868P"/>
    <property type="match status" value="1"/>
</dbReference>
<evidence type="ECO:0000256" key="1">
    <source>
        <dbReference type="ARBA" id="ARBA00010954"/>
    </source>
</evidence>
<feature type="compositionally biased region" description="Polar residues" evidence="2">
    <location>
        <begin position="65"/>
        <end position="74"/>
    </location>
</feature>
<feature type="region of interest" description="Disordered" evidence="2">
    <location>
        <begin position="1"/>
        <end position="135"/>
    </location>
</feature>
<comment type="caution">
    <text evidence="4">The sequence shown here is derived from an EMBL/GenBank/DDBJ whole genome shotgun (WGS) entry which is preliminary data.</text>
</comment>
<dbReference type="EMBL" id="BACD03000015">
    <property type="protein sequence ID" value="GAO48446.1"/>
    <property type="molecule type" value="Genomic_DNA"/>
</dbReference>
<dbReference type="PANTHER" id="PTHR12832">
    <property type="entry name" value="TESTIS-SPECIFIC PROTEIN PBS13 T-COMPLEX 11"/>
    <property type="match status" value="1"/>
</dbReference>
<evidence type="ECO:0000256" key="3">
    <source>
        <dbReference type="SAM" id="Phobius"/>
    </source>
</evidence>
<reference evidence="4 5" key="1">
    <citation type="journal article" date="2011" name="J. Gen. Appl. Microbiol.">
        <title>Draft genome sequencing of the enigmatic yeast Saitoella complicata.</title>
        <authorList>
            <person name="Nishida H."/>
            <person name="Hamamoto M."/>
            <person name="Sugiyama J."/>
        </authorList>
    </citation>
    <scope>NUCLEOTIDE SEQUENCE [LARGE SCALE GENOMIC DNA]</scope>
    <source>
        <strain evidence="4 5">NRRL Y-17804</strain>
    </source>
</reference>
<feature type="compositionally biased region" description="Polar residues" evidence="2">
    <location>
        <begin position="40"/>
        <end position="52"/>
    </location>
</feature>
<keyword evidence="3" id="KW-0472">Membrane</keyword>
<dbReference type="Proteomes" id="UP000033140">
    <property type="component" value="Unassembled WGS sequence"/>
</dbReference>
<comment type="similarity">
    <text evidence="1">Belongs to the TCP11 family.</text>
</comment>
<protein>
    <recommendedName>
        <fullName evidence="6">Tcp11-domain-containing protein</fullName>
    </recommendedName>
</protein>
<keyword evidence="3" id="KW-1133">Transmembrane helix</keyword>
<dbReference type="InterPro" id="IPR008862">
    <property type="entry name" value="Tcp11"/>
</dbReference>
<feature type="compositionally biased region" description="Low complexity" evidence="2">
    <location>
        <begin position="116"/>
        <end position="131"/>
    </location>
</feature>
<organism evidence="4 5">
    <name type="scientific">Saitoella complicata (strain BCRC 22490 / CBS 7301 / JCM 7358 / NBRC 10748 / NRRL Y-17804)</name>
    <dbReference type="NCBI Taxonomy" id="698492"/>
    <lineage>
        <taxon>Eukaryota</taxon>
        <taxon>Fungi</taxon>
        <taxon>Dikarya</taxon>
        <taxon>Ascomycota</taxon>
        <taxon>Taphrinomycotina</taxon>
        <taxon>Taphrinomycotina incertae sedis</taxon>
        <taxon>Saitoella</taxon>
    </lineage>
</organism>
<name>A0A0E9NFI4_SAICN</name>